<dbReference type="Proteomes" id="UP000193804">
    <property type="component" value="Unassembled WGS sequence"/>
</dbReference>
<organism evidence="1 2">
    <name type="scientific">Marivirga sericea</name>
    <dbReference type="NCBI Taxonomy" id="1028"/>
    <lineage>
        <taxon>Bacteria</taxon>
        <taxon>Pseudomonadati</taxon>
        <taxon>Bacteroidota</taxon>
        <taxon>Cytophagia</taxon>
        <taxon>Cytophagales</taxon>
        <taxon>Marivirgaceae</taxon>
        <taxon>Marivirga</taxon>
    </lineage>
</organism>
<dbReference type="AlphaFoldDB" id="A0A1X7KZ75"/>
<proteinExistence type="predicted"/>
<sequence>MMQLQETIQHLNRIVDNIAQVNAQTDGMDYEDFRKNEPVKETVYEYLQEIGQAARELSENQKLPGEINLEPLVAFRNARYNQEAEVGHQQVFNMLADLRQIAETIETSDLYQNNLS</sequence>
<dbReference type="OrthoDB" id="955324at2"/>
<reference evidence="2" key="1">
    <citation type="submission" date="2017-04" db="EMBL/GenBank/DDBJ databases">
        <authorList>
            <person name="Varghese N."/>
            <person name="Submissions S."/>
        </authorList>
    </citation>
    <scope>NUCLEOTIDE SEQUENCE [LARGE SCALE GENOMIC DNA]</scope>
    <source>
        <strain evidence="2">DSM 4125</strain>
    </source>
</reference>
<dbReference type="EMBL" id="FXAW01000007">
    <property type="protein sequence ID" value="SMG46189.1"/>
    <property type="molecule type" value="Genomic_DNA"/>
</dbReference>
<evidence type="ECO:0000313" key="2">
    <source>
        <dbReference type="Proteomes" id="UP000193804"/>
    </source>
</evidence>
<protein>
    <submittedName>
        <fullName evidence="1">Uncharacterized protein</fullName>
    </submittedName>
</protein>
<dbReference type="RefSeq" id="WP_085518377.1">
    <property type="nucleotide sequence ID" value="NZ_FXAW01000007.1"/>
</dbReference>
<accession>A0A1X7KZ75</accession>
<dbReference type="STRING" id="1028.SAMN05661096_03242"/>
<evidence type="ECO:0000313" key="1">
    <source>
        <dbReference type="EMBL" id="SMG46189.1"/>
    </source>
</evidence>
<gene>
    <name evidence="1" type="ORF">SAMN05661096_03242</name>
</gene>
<name>A0A1X7KZ75_9BACT</name>
<keyword evidence="2" id="KW-1185">Reference proteome</keyword>